<feature type="compositionally biased region" description="Basic residues" evidence="8">
    <location>
        <begin position="34"/>
        <end position="57"/>
    </location>
</feature>
<dbReference type="Proteomes" id="UP001474421">
    <property type="component" value="Unassembled WGS sequence"/>
</dbReference>
<keyword evidence="11" id="KW-1185">Reference proteome</keyword>
<gene>
    <name evidence="10" type="ORF">NXF25_002824</name>
</gene>
<feature type="domain" description="Receptor ligand binding region" evidence="9">
    <location>
        <begin position="61"/>
        <end position="230"/>
    </location>
</feature>
<dbReference type="PRINTS" id="PR00593">
    <property type="entry name" value="MTABOTROPICR"/>
</dbReference>
<protein>
    <submittedName>
        <fullName evidence="10">Metabotropic glutamate receptor 1-like</fullName>
    </submittedName>
</protein>
<keyword evidence="5" id="KW-0472">Membrane</keyword>
<dbReference type="InterPro" id="IPR001256">
    <property type="entry name" value="GPCR_3_mGluR1"/>
</dbReference>
<sequence length="268" mass="30767">MSISWGSRGEERKEGRKGKGREGKGREGKERKGKERKGKERKGKERKGKERKGKERKRKESDGWADRDEVIEGYEAEASGGITIKLQSPEVLSFDDYFLKIRLETNKRNPWFPEFWQHRFQCRLPGHPLENPNFQKNCTGNESLEENYVQDSKMGFVINAIYAMAHGLQSMHHALCQGQIGLCDAMKPIDGSKLLEFLLNSSFTGVSGEEVRIDENGDAPGRYDIMNLQHIEANHYDYVHIGTWHQGVLNIDDNRIQMNKTEMNIAQP</sequence>
<dbReference type="FunFam" id="3.40.50.2300:FF:000219">
    <property type="entry name" value="Glutamate metabotropic receptor 5"/>
    <property type="match status" value="1"/>
</dbReference>
<feature type="region of interest" description="Disordered" evidence="8">
    <location>
        <begin position="1"/>
        <end position="64"/>
    </location>
</feature>
<dbReference type="InterPro" id="IPR050726">
    <property type="entry name" value="mGluR"/>
</dbReference>
<evidence type="ECO:0000256" key="7">
    <source>
        <dbReference type="ARBA" id="ARBA00023180"/>
    </source>
</evidence>
<dbReference type="InterPro" id="IPR028082">
    <property type="entry name" value="Peripla_BP_I"/>
</dbReference>
<comment type="subcellular location">
    <subcellularLocation>
        <location evidence="1">Membrane</location>
    </subcellularLocation>
</comment>
<feature type="compositionally biased region" description="Basic and acidic residues" evidence="8">
    <location>
        <begin position="20"/>
        <end position="33"/>
    </location>
</feature>
<evidence type="ECO:0000259" key="9">
    <source>
        <dbReference type="Pfam" id="PF01094"/>
    </source>
</evidence>
<evidence type="ECO:0000313" key="10">
    <source>
        <dbReference type="EMBL" id="KAK9411649.1"/>
    </source>
</evidence>
<keyword evidence="7" id="KW-0325">Glycoprotein</keyword>
<evidence type="ECO:0000313" key="11">
    <source>
        <dbReference type="Proteomes" id="UP001474421"/>
    </source>
</evidence>
<dbReference type="AlphaFoldDB" id="A0AAW1CBC8"/>
<dbReference type="GO" id="GO:0008066">
    <property type="term" value="F:glutamate receptor activity"/>
    <property type="evidence" value="ECO:0007669"/>
    <property type="project" value="UniProtKB-ARBA"/>
</dbReference>
<keyword evidence="10" id="KW-0675">Receptor</keyword>
<proteinExistence type="predicted"/>
<reference evidence="10 11" key="1">
    <citation type="journal article" date="2024" name="Proc. Natl. Acad. Sci. U.S.A.">
        <title>The genetic regulatory architecture and epigenomic basis for age-related changes in rattlesnake venom.</title>
        <authorList>
            <person name="Hogan M.P."/>
            <person name="Holding M.L."/>
            <person name="Nystrom G.S."/>
            <person name="Colston T.J."/>
            <person name="Bartlett D.A."/>
            <person name="Mason A.J."/>
            <person name="Ellsworth S.A."/>
            <person name="Rautsaw R.M."/>
            <person name="Lawrence K.C."/>
            <person name="Strickland J.L."/>
            <person name="He B."/>
            <person name="Fraser P."/>
            <person name="Margres M.J."/>
            <person name="Gilbert D.M."/>
            <person name="Gibbs H.L."/>
            <person name="Parkinson C.L."/>
            <person name="Rokyta D.R."/>
        </authorList>
    </citation>
    <scope>NUCLEOTIDE SEQUENCE [LARGE SCALE GENOMIC DNA]</scope>
    <source>
        <strain evidence="10">DRR0105</strain>
    </source>
</reference>
<keyword evidence="4" id="KW-1133">Transmembrane helix</keyword>
<dbReference type="PRINTS" id="PR01051">
    <property type="entry name" value="MTABOTROPC1R"/>
</dbReference>
<dbReference type="PANTHER" id="PTHR24060">
    <property type="entry name" value="METABOTROPIC GLUTAMATE RECEPTOR"/>
    <property type="match status" value="1"/>
</dbReference>
<dbReference type="GO" id="GO:0016020">
    <property type="term" value="C:membrane"/>
    <property type="evidence" value="ECO:0007669"/>
    <property type="project" value="UniProtKB-SubCell"/>
</dbReference>
<evidence type="ECO:0000256" key="8">
    <source>
        <dbReference type="SAM" id="MobiDB-lite"/>
    </source>
</evidence>
<dbReference type="GO" id="GO:0004930">
    <property type="term" value="F:G protein-coupled receptor activity"/>
    <property type="evidence" value="ECO:0007669"/>
    <property type="project" value="UniProtKB-ARBA"/>
</dbReference>
<dbReference type="SUPFAM" id="SSF53822">
    <property type="entry name" value="Periplasmic binding protein-like I"/>
    <property type="match status" value="1"/>
</dbReference>
<evidence type="ECO:0000256" key="2">
    <source>
        <dbReference type="ARBA" id="ARBA00022692"/>
    </source>
</evidence>
<evidence type="ECO:0000256" key="1">
    <source>
        <dbReference type="ARBA" id="ARBA00004370"/>
    </source>
</evidence>
<dbReference type="Gene3D" id="3.40.50.2300">
    <property type="match status" value="2"/>
</dbReference>
<evidence type="ECO:0000256" key="6">
    <source>
        <dbReference type="ARBA" id="ARBA00023157"/>
    </source>
</evidence>
<dbReference type="Pfam" id="PF01094">
    <property type="entry name" value="ANF_receptor"/>
    <property type="match status" value="1"/>
</dbReference>
<dbReference type="GO" id="GO:0007216">
    <property type="term" value="P:G protein-coupled glutamate receptor signaling pathway"/>
    <property type="evidence" value="ECO:0007669"/>
    <property type="project" value="UniProtKB-ARBA"/>
</dbReference>
<comment type="caution">
    <text evidence="10">The sequence shown here is derived from an EMBL/GenBank/DDBJ whole genome shotgun (WGS) entry which is preliminary data.</text>
</comment>
<organism evidence="10 11">
    <name type="scientific">Crotalus adamanteus</name>
    <name type="common">Eastern diamondback rattlesnake</name>
    <dbReference type="NCBI Taxonomy" id="8729"/>
    <lineage>
        <taxon>Eukaryota</taxon>
        <taxon>Metazoa</taxon>
        <taxon>Chordata</taxon>
        <taxon>Craniata</taxon>
        <taxon>Vertebrata</taxon>
        <taxon>Euteleostomi</taxon>
        <taxon>Lepidosauria</taxon>
        <taxon>Squamata</taxon>
        <taxon>Bifurcata</taxon>
        <taxon>Unidentata</taxon>
        <taxon>Episquamata</taxon>
        <taxon>Toxicofera</taxon>
        <taxon>Serpentes</taxon>
        <taxon>Colubroidea</taxon>
        <taxon>Viperidae</taxon>
        <taxon>Crotalinae</taxon>
        <taxon>Crotalus</taxon>
    </lineage>
</organism>
<evidence type="ECO:0000256" key="5">
    <source>
        <dbReference type="ARBA" id="ARBA00023136"/>
    </source>
</evidence>
<dbReference type="EMBL" id="JAOTOJ010000001">
    <property type="protein sequence ID" value="KAK9411649.1"/>
    <property type="molecule type" value="Genomic_DNA"/>
</dbReference>
<keyword evidence="3" id="KW-0732">Signal</keyword>
<evidence type="ECO:0000256" key="3">
    <source>
        <dbReference type="ARBA" id="ARBA00022729"/>
    </source>
</evidence>
<dbReference type="InterPro" id="IPR000162">
    <property type="entry name" value="GPCR_3_mtglu_rcpt"/>
</dbReference>
<accession>A0AAW1CBC8</accession>
<evidence type="ECO:0000256" key="4">
    <source>
        <dbReference type="ARBA" id="ARBA00022989"/>
    </source>
</evidence>
<keyword evidence="6" id="KW-1015">Disulfide bond</keyword>
<name>A0AAW1CBC8_CROAD</name>
<keyword evidence="2" id="KW-0812">Transmembrane</keyword>
<dbReference type="InterPro" id="IPR001828">
    <property type="entry name" value="ANF_lig-bd_rcpt"/>
</dbReference>